<gene>
    <name evidence="10" type="ORF">GCM10007907_36890</name>
</gene>
<evidence type="ECO:0000256" key="2">
    <source>
        <dbReference type="ARBA" id="ARBA00022448"/>
    </source>
</evidence>
<name>A0ABQ5YLR4_9NEIS</name>
<evidence type="ECO:0000256" key="8">
    <source>
        <dbReference type="RuleBase" id="RU363032"/>
    </source>
</evidence>
<comment type="caution">
    <text evidence="10">The sequence shown here is derived from an EMBL/GenBank/DDBJ whole genome shotgun (WGS) entry which is preliminary data.</text>
</comment>
<dbReference type="RefSeq" id="WP_284197972.1">
    <property type="nucleotide sequence ID" value="NZ_BSOG01000006.1"/>
</dbReference>
<evidence type="ECO:0000313" key="10">
    <source>
        <dbReference type="EMBL" id="GLR14899.1"/>
    </source>
</evidence>
<evidence type="ECO:0000256" key="4">
    <source>
        <dbReference type="ARBA" id="ARBA00022519"/>
    </source>
</evidence>
<feature type="domain" description="ABC transmembrane type-1" evidence="9">
    <location>
        <begin position="339"/>
        <end position="545"/>
    </location>
</feature>
<keyword evidence="3" id="KW-1003">Cell membrane</keyword>
<feature type="transmembrane region" description="Helical" evidence="8">
    <location>
        <begin position="207"/>
        <end position="229"/>
    </location>
</feature>
<feature type="transmembrane region" description="Helical" evidence="8">
    <location>
        <begin position="420"/>
        <end position="441"/>
    </location>
</feature>
<dbReference type="CDD" id="cd06261">
    <property type="entry name" value="TM_PBP2"/>
    <property type="match status" value="2"/>
</dbReference>
<keyword evidence="6 8" id="KW-1133">Transmembrane helix</keyword>
<organism evidence="10 11">
    <name type="scientific">Chitinimonas prasina</name>
    <dbReference type="NCBI Taxonomy" id="1434937"/>
    <lineage>
        <taxon>Bacteria</taxon>
        <taxon>Pseudomonadati</taxon>
        <taxon>Pseudomonadota</taxon>
        <taxon>Betaproteobacteria</taxon>
        <taxon>Neisseriales</taxon>
        <taxon>Chitinibacteraceae</taxon>
        <taxon>Chitinimonas</taxon>
    </lineage>
</organism>
<keyword evidence="4" id="KW-0997">Cell inner membrane</keyword>
<dbReference type="InterPro" id="IPR035906">
    <property type="entry name" value="MetI-like_sf"/>
</dbReference>
<proteinExistence type="inferred from homology"/>
<feature type="transmembrane region" description="Helical" evidence="8">
    <location>
        <begin position="67"/>
        <end position="90"/>
    </location>
</feature>
<evidence type="ECO:0000256" key="1">
    <source>
        <dbReference type="ARBA" id="ARBA00004429"/>
    </source>
</evidence>
<dbReference type="EMBL" id="BSOG01000006">
    <property type="protein sequence ID" value="GLR14899.1"/>
    <property type="molecule type" value="Genomic_DNA"/>
</dbReference>
<keyword evidence="5 8" id="KW-0812">Transmembrane</keyword>
<feature type="transmembrane region" description="Helical" evidence="8">
    <location>
        <begin position="527"/>
        <end position="547"/>
    </location>
</feature>
<evidence type="ECO:0000256" key="3">
    <source>
        <dbReference type="ARBA" id="ARBA00022475"/>
    </source>
</evidence>
<feature type="transmembrane region" description="Helical" evidence="8">
    <location>
        <begin position="152"/>
        <end position="170"/>
    </location>
</feature>
<feature type="transmembrane region" description="Helical" evidence="8">
    <location>
        <begin position="469"/>
        <end position="491"/>
    </location>
</feature>
<comment type="subcellular location">
    <subcellularLocation>
        <location evidence="1">Cell inner membrane</location>
        <topology evidence="1">Multi-pass membrane protein</topology>
    </subcellularLocation>
    <subcellularLocation>
        <location evidence="8">Cell membrane</location>
        <topology evidence="8">Multi-pass membrane protein</topology>
    </subcellularLocation>
</comment>
<dbReference type="PANTHER" id="PTHR43357">
    <property type="entry name" value="INNER MEMBRANE ABC TRANSPORTER PERMEASE PROTEIN YDCV"/>
    <property type="match status" value="1"/>
</dbReference>
<evidence type="ECO:0000256" key="5">
    <source>
        <dbReference type="ARBA" id="ARBA00022692"/>
    </source>
</evidence>
<feature type="transmembrane region" description="Helical" evidence="8">
    <location>
        <begin position="102"/>
        <end position="124"/>
    </location>
</feature>
<sequence>MDIDIPHTAPLPPTPRRLPRRLDEHALAWLVAAVTLVPLGVVLASLWQPEGEVWRHMAEFVLPQLLINTAWLIAGVAVGTLGLGVSLAWVTAIYDFPGRKHFAWALALPLAMPAYVLAFVQIGLYDFTGPLQSLIRDVAGDSSWFPSIRSRGGVILTLTLVLYPYVYLLARNAFLTQGRRALEAAASLGLSRRQGFWRVALPMARPWLVGGVSLALMECLADFGTVATFNYDTFTTAIYKAWFGLFNLTAASQLASLLVMAVLALALLEQRARGDKRYTATGRGAAHRPERLSPWRGWLVAGACLLVLSLAFLVPMAQLLYWAWSVAAEQLDLRYMGFVGRSLVLSAGAAGVVVVLALVLAYSVRRKRDIASRLAARLATLGYAVPGTVLAVGVFIPLAWLDNHLITAAHALGWPGVSEVIKGTLLVMLLAYAARFLAVAFEPTQSAMQRITASQEEAAASMGLGRRAVLWRIHLPMLRGGLLTAALMVFVDVMKEMPITLMTRPFGWDTLAVRVFEMTSEGQWEMAALPSVAIVLAGLIPVILLAVQTEKHA</sequence>
<keyword evidence="7 8" id="KW-0472">Membrane</keyword>
<dbReference type="InterPro" id="IPR000515">
    <property type="entry name" value="MetI-like"/>
</dbReference>
<feature type="transmembrane region" description="Helical" evidence="8">
    <location>
        <begin position="343"/>
        <end position="362"/>
    </location>
</feature>
<dbReference type="Pfam" id="PF00528">
    <property type="entry name" value="BPD_transp_1"/>
    <property type="match status" value="2"/>
</dbReference>
<protein>
    <submittedName>
        <fullName evidence="10">Iron ABC transporter substrate-binding protein</fullName>
    </submittedName>
</protein>
<evidence type="ECO:0000256" key="7">
    <source>
        <dbReference type="ARBA" id="ARBA00023136"/>
    </source>
</evidence>
<keyword evidence="11" id="KW-1185">Reference proteome</keyword>
<comment type="similarity">
    <text evidence="8">Belongs to the binding-protein-dependent transport system permease family.</text>
</comment>
<dbReference type="Gene3D" id="1.10.3720.10">
    <property type="entry name" value="MetI-like"/>
    <property type="match status" value="2"/>
</dbReference>
<feature type="transmembrane region" description="Helical" evidence="8">
    <location>
        <begin position="26"/>
        <end position="47"/>
    </location>
</feature>
<evidence type="ECO:0000256" key="6">
    <source>
        <dbReference type="ARBA" id="ARBA00022989"/>
    </source>
</evidence>
<dbReference type="PROSITE" id="PS50928">
    <property type="entry name" value="ABC_TM1"/>
    <property type="match status" value="2"/>
</dbReference>
<feature type="transmembrane region" description="Helical" evidence="8">
    <location>
        <begin position="298"/>
        <end position="323"/>
    </location>
</feature>
<accession>A0ABQ5YLR4</accession>
<evidence type="ECO:0000259" key="9">
    <source>
        <dbReference type="PROSITE" id="PS50928"/>
    </source>
</evidence>
<dbReference type="PANTHER" id="PTHR43357:SF3">
    <property type="entry name" value="FE(3+)-TRANSPORT SYSTEM PERMEASE PROTEIN FBPB 2"/>
    <property type="match status" value="1"/>
</dbReference>
<feature type="transmembrane region" description="Helical" evidence="8">
    <location>
        <begin position="241"/>
        <end position="268"/>
    </location>
</feature>
<keyword evidence="2 8" id="KW-0813">Transport</keyword>
<evidence type="ECO:0000313" key="11">
    <source>
        <dbReference type="Proteomes" id="UP001156706"/>
    </source>
</evidence>
<dbReference type="SUPFAM" id="SSF161098">
    <property type="entry name" value="MetI-like"/>
    <property type="match status" value="2"/>
</dbReference>
<dbReference type="Proteomes" id="UP001156706">
    <property type="component" value="Unassembled WGS sequence"/>
</dbReference>
<feature type="domain" description="ABC transmembrane type-1" evidence="9">
    <location>
        <begin position="66"/>
        <end position="269"/>
    </location>
</feature>
<reference evidence="11" key="1">
    <citation type="journal article" date="2019" name="Int. J. Syst. Evol. Microbiol.">
        <title>The Global Catalogue of Microorganisms (GCM) 10K type strain sequencing project: providing services to taxonomists for standard genome sequencing and annotation.</title>
        <authorList>
            <consortium name="The Broad Institute Genomics Platform"/>
            <consortium name="The Broad Institute Genome Sequencing Center for Infectious Disease"/>
            <person name="Wu L."/>
            <person name="Ma J."/>
        </authorList>
    </citation>
    <scope>NUCLEOTIDE SEQUENCE [LARGE SCALE GENOMIC DNA]</scope>
    <source>
        <strain evidence="11">NBRC 110044</strain>
    </source>
</reference>
<feature type="transmembrane region" description="Helical" evidence="8">
    <location>
        <begin position="374"/>
        <end position="400"/>
    </location>
</feature>